<evidence type="ECO:0000313" key="3">
    <source>
        <dbReference type="Proteomes" id="UP001500784"/>
    </source>
</evidence>
<gene>
    <name evidence="2" type="ORF">GCM10009688_10690</name>
</gene>
<dbReference type="Proteomes" id="UP001500784">
    <property type="component" value="Unassembled WGS sequence"/>
</dbReference>
<protein>
    <submittedName>
        <fullName evidence="2">Uncharacterized protein</fullName>
    </submittedName>
</protein>
<organism evidence="2 3">
    <name type="scientific">Arthrobacter gandavensis</name>
    <dbReference type="NCBI Taxonomy" id="169960"/>
    <lineage>
        <taxon>Bacteria</taxon>
        <taxon>Bacillati</taxon>
        <taxon>Actinomycetota</taxon>
        <taxon>Actinomycetes</taxon>
        <taxon>Micrococcales</taxon>
        <taxon>Micrococcaceae</taxon>
        <taxon>Arthrobacter</taxon>
    </lineage>
</organism>
<dbReference type="EMBL" id="BAAALV010000002">
    <property type="protein sequence ID" value="GAA1908368.1"/>
    <property type="molecule type" value="Genomic_DNA"/>
</dbReference>
<reference evidence="3" key="1">
    <citation type="journal article" date="2019" name="Int. J. Syst. Evol. Microbiol.">
        <title>The Global Catalogue of Microorganisms (GCM) 10K type strain sequencing project: providing services to taxonomists for standard genome sequencing and annotation.</title>
        <authorList>
            <consortium name="The Broad Institute Genomics Platform"/>
            <consortium name="The Broad Institute Genome Sequencing Center for Infectious Disease"/>
            <person name="Wu L."/>
            <person name="Ma J."/>
        </authorList>
    </citation>
    <scope>NUCLEOTIDE SEQUENCE [LARGE SCALE GENOMIC DNA]</scope>
    <source>
        <strain evidence="3">JCM 13316</strain>
    </source>
</reference>
<keyword evidence="3" id="KW-1185">Reference proteome</keyword>
<evidence type="ECO:0000313" key="2">
    <source>
        <dbReference type="EMBL" id="GAA1908368.1"/>
    </source>
</evidence>
<proteinExistence type="predicted"/>
<feature type="region of interest" description="Disordered" evidence="1">
    <location>
        <begin position="62"/>
        <end position="101"/>
    </location>
</feature>
<sequence length="101" mass="10898">MLAGIVGQVKRPAKGIKNRRRGVEFPPLFEPGIVIHAHSGQNGNLFAPEAWYPANSAPANVRSLRREGSPAGRQKWPKACGSHAHILPDTPPARQDVTHPG</sequence>
<name>A0ABP5AB63_9MICC</name>
<evidence type="ECO:0000256" key="1">
    <source>
        <dbReference type="SAM" id="MobiDB-lite"/>
    </source>
</evidence>
<accession>A0ABP5AB63</accession>
<comment type="caution">
    <text evidence="2">The sequence shown here is derived from an EMBL/GenBank/DDBJ whole genome shotgun (WGS) entry which is preliminary data.</text>
</comment>